<evidence type="ECO:0000256" key="2">
    <source>
        <dbReference type="SAM" id="SignalP"/>
    </source>
</evidence>
<dbReference type="Proteomes" id="UP000179102">
    <property type="component" value="Unassembled WGS sequence"/>
</dbReference>
<keyword evidence="1" id="KW-1133">Transmembrane helix</keyword>
<proteinExistence type="predicted"/>
<gene>
    <name evidence="3" type="ORF">A2870_01885</name>
</gene>
<feature type="signal peptide" evidence="2">
    <location>
        <begin position="1"/>
        <end position="21"/>
    </location>
</feature>
<sequence length="119" mass="12109">MLVSKILAPIALVFFATPAYAATCGNAGEPACIGNVITILQKIIGLLAPAAGIAFFIMLIVGGYKFLTSGGDPKAAGGARTTLTFAVLGIILVIASWLILQIIAEVTGVDVTVVNLPIP</sequence>
<reference evidence="3 4" key="1">
    <citation type="journal article" date="2016" name="Nat. Commun.">
        <title>Thousands of microbial genomes shed light on interconnected biogeochemical processes in an aquifer system.</title>
        <authorList>
            <person name="Anantharaman K."/>
            <person name="Brown C.T."/>
            <person name="Hug L.A."/>
            <person name="Sharon I."/>
            <person name="Castelle C.J."/>
            <person name="Probst A.J."/>
            <person name="Thomas B.C."/>
            <person name="Singh A."/>
            <person name="Wilkins M.J."/>
            <person name="Karaoz U."/>
            <person name="Brodie E.L."/>
            <person name="Williams K.H."/>
            <person name="Hubbard S.S."/>
            <person name="Banfield J.F."/>
        </authorList>
    </citation>
    <scope>NUCLEOTIDE SEQUENCE [LARGE SCALE GENOMIC DNA]</scope>
</reference>
<evidence type="ECO:0008006" key="5">
    <source>
        <dbReference type="Google" id="ProtNLM"/>
    </source>
</evidence>
<feature type="transmembrane region" description="Helical" evidence="1">
    <location>
        <begin position="37"/>
        <end position="61"/>
    </location>
</feature>
<evidence type="ECO:0000313" key="3">
    <source>
        <dbReference type="EMBL" id="OGD86531.1"/>
    </source>
</evidence>
<feature type="chain" id="PRO_5009518681" description="TrbC/VIRB2 family protein" evidence="2">
    <location>
        <begin position="22"/>
        <end position="119"/>
    </location>
</feature>
<accession>A0A1F5G3U6</accession>
<keyword evidence="1" id="KW-0812">Transmembrane</keyword>
<dbReference type="STRING" id="1797711.A2870_01885"/>
<evidence type="ECO:0000256" key="1">
    <source>
        <dbReference type="SAM" id="Phobius"/>
    </source>
</evidence>
<feature type="transmembrane region" description="Helical" evidence="1">
    <location>
        <begin position="82"/>
        <end position="104"/>
    </location>
</feature>
<protein>
    <recommendedName>
        <fullName evidence="5">TrbC/VIRB2 family protein</fullName>
    </recommendedName>
</protein>
<comment type="caution">
    <text evidence="3">The sequence shown here is derived from an EMBL/GenBank/DDBJ whole genome shotgun (WGS) entry which is preliminary data.</text>
</comment>
<keyword evidence="1" id="KW-0472">Membrane</keyword>
<dbReference type="EMBL" id="MFAZ01000040">
    <property type="protein sequence ID" value="OGD86531.1"/>
    <property type="molecule type" value="Genomic_DNA"/>
</dbReference>
<dbReference type="Pfam" id="PF18895">
    <property type="entry name" value="T4SS_pilin"/>
    <property type="match status" value="1"/>
</dbReference>
<dbReference type="InterPro" id="IPR043993">
    <property type="entry name" value="T4SS_pilin"/>
</dbReference>
<name>A0A1F5G3U6_9BACT</name>
<keyword evidence="2" id="KW-0732">Signal</keyword>
<dbReference type="AlphaFoldDB" id="A0A1F5G3U6"/>
<evidence type="ECO:0000313" key="4">
    <source>
        <dbReference type="Proteomes" id="UP000179102"/>
    </source>
</evidence>
<organism evidence="3 4">
    <name type="scientific">Candidatus Curtissbacteria bacterium RIFCSPHIGHO2_01_FULL_41_11</name>
    <dbReference type="NCBI Taxonomy" id="1797711"/>
    <lineage>
        <taxon>Bacteria</taxon>
        <taxon>Candidatus Curtissiibacteriota</taxon>
    </lineage>
</organism>